<evidence type="ECO:0000256" key="4">
    <source>
        <dbReference type="ARBA" id="ARBA00022946"/>
    </source>
</evidence>
<evidence type="ECO:0000256" key="11">
    <source>
        <dbReference type="SAM" id="Coils"/>
    </source>
</evidence>
<comment type="similarity">
    <text evidence="1 10">Belongs to the SHE9 family.</text>
</comment>
<proteinExistence type="inferred from homology"/>
<evidence type="ECO:0000256" key="7">
    <source>
        <dbReference type="ARBA" id="ARBA00023128"/>
    </source>
</evidence>
<evidence type="ECO:0000313" key="14">
    <source>
        <dbReference type="Proteomes" id="UP000694255"/>
    </source>
</evidence>
<feature type="region of interest" description="Disordered" evidence="12">
    <location>
        <begin position="121"/>
        <end position="147"/>
    </location>
</feature>
<evidence type="ECO:0000256" key="2">
    <source>
        <dbReference type="ARBA" id="ARBA00022692"/>
    </source>
</evidence>
<dbReference type="Proteomes" id="UP000694255">
    <property type="component" value="Unassembled WGS sequence"/>
</dbReference>
<reference evidence="13 14" key="1">
    <citation type="journal article" date="2021" name="DNA Res.">
        <title>Genome analysis of Candida subhashii reveals its hybrid nature and dual mitochondrial genome conformations.</title>
        <authorList>
            <person name="Mixao V."/>
            <person name="Hegedusova E."/>
            <person name="Saus E."/>
            <person name="Pryszcz L.P."/>
            <person name="Cillingova A."/>
            <person name="Nosek J."/>
            <person name="Gabaldon T."/>
        </authorList>
    </citation>
    <scope>NUCLEOTIDE SEQUENCE [LARGE SCALE GENOMIC DNA]</scope>
    <source>
        <strain evidence="13 14">CBS 10753</strain>
    </source>
</reference>
<keyword evidence="3 10" id="KW-0999">Mitochondrion inner membrane</keyword>
<organism evidence="13 14">
    <name type="scientific">[Candida] subhashii</name>
    <dbReference type="NCBI Taxonomy" id="561895"/>
    <lineage>
        <taxon>Eukaryota</taxon>
        <taxon>Fungi</taxon>
        <taxon>Dikarya</taxon>
        <taxon>Ascomycota</taxon>
        <taxon>Saccharomycotina</taxon>
        <taxon>Pichiomycetes</taxon>
        <taxon>Debaryomycetaceae</taxon>
        <taxon>Spathaspora</taxon>
    </lineage>
</organism>
<keyword evidence="5 10" id="KW-1133">Transmembrane helix</keyword>
<dbReference type="OrthoDB" id="5595506at2759"/>
<evidence type="ECO:0000256" key="1">
    <source>
        <dbReference type="ARBA" id="ARBA00007472"/>
    </source>
</evidence>
<dbReference type="AlphaFoldDB" id="A0A8J5UM34"/>
<comment type="caution">
    <text evidence="13">The sequence shown here is derived from an EMBL/GenBank/DDBJ whole genome shotgun (WGS) entry which is preliminary data.</text>
</comment>
<evidence type="ECO:0000256" key="3">
    <source>
        <dbReference type="ARBA" id="ARBA00022792"/>
    </source>
</evidence>
<dbReference type="InterPro" id="IPR008839">
    <property type="entry name" value="MDM33_fungi"/>
</dbReference>
<keyword evidence="2 10" id="KW-0812">Transmembrane</keyword>
<feature type="transmembrane region" description="Helical" evidence="10">
    <location>
        <begin position="327"/>
        <end position="347"/>
    </location>
</feature>
<sequence>MISRGILICSRTVVPRRICPISMTQFIRYQSQKKPPSNFRDIADIKDQKLRDIIEGTNLGQEALKKEQEEKSAKEKDSREDEIRKKNRDIEVKQHRLEKRMAEDEKDESTIELKEIHKAFSEESKAKSEENLSKEDESANLRLGSSDSSRVVQQINEAIQKEIGNLPSQMEKTRSKMSKKLEEYLDSIQGTILTATRALNDVTGYSAIEKLKKSIEKLEAELRECKEQVKECKIAYTDAIQRRSDSQREVNELLTRKHNWSTKDLERFTELYRNDHANERLESEAEQNLEDAEQKVDAVQLKLTQSILTRYHEEQIWSDKIRRSSTWGTWILMGINVMLFMVATFFVEPWKRRKLVRAFEDKVKDLLVTQEETKVIEHLLQPAKDVEEPILQPIEDVVEGVVGSVETTLEIASQEVANLVESPISEEPREAGDSSKSKQFELNFIKSTWNDFKQVVTSNYNALSSPDVTTLQVNKFQFEVFLVSITFVACSIGSLITLYFK</sequence>
<dbReference type="PANTHER" id="PTHR31961:SF3">
    <property type="entry name" value="SENSITIVE TO HIGH EXPRESSION PROTEIN 9, MITOCHONDRIAL"/>
    <property type="match status" value="1"/>
</dbReference>
<name>A0A8J5UM34_9ASCO</name>
<comment type="subunit">
    <text evidence="10">Homooligomer.</text>
</comment>
<dbReference type="Pfam" id="PF05546">
    <property type="entry name" value="She9_MDM33"/>
    <property type="match status" value="1"/>
</dbReference>
<feature type="coiled-coil region" evidence="11">
    <location>
        <begin position="208"/>
        <end position="235"/>
    </location>
</feature>
<evidence type="ECO:0000256" key="9">
    <source>
        <dbReference type="ARBA" id="ARBA00024807"/>
    </source>
</evidence>
<keyword evidence="14" id="KW-1185">Reference proteome</keyword>
<keyword evidence="6 11" id="KW-0175">Coiled coil</keyword>
<gene>
    <name evidence="13" type="ORF">J8A68_003566</name>
</gene>
<feature type="region of interest" description="Disordered" evidence="12">
    <location>
        <begin position="61"/>
        <end position="87"/>
    </location>
</feature>
<feature type="transmembrane region" description="Helical" evidence="10">
    <location>
        <begin position="480"/>
        <end position="500"/>
    </location>
</feature>
<dbReference type="GO" id="GO:0005743">
    <property type="term" value="C:mitochondrial inner membrane"/>
    <property type="evidence" value="ECO:0007669"/>
    <property type="project" value="UniProtKB-SubCell"/>
</dbReference>
<dbReference type="PANTHER" id="PTHR31961">
    <property type="entry name" value="SENSITIVE TO HIGH EXPRESSION PROTEIN 9, MITOCHONDRIAL"/>
    <property type="match status" value="1"/>
</dbReference>
<evidence type="ECO:0000256" key="10">
    <source>
        <dbReference type="RuleBase" id="RU364128"/>
    </source>
</evidence>
<keyword evidence="8 10" id="KW-0472">Membrane</keyword>
<evidence type="ECO:0000256" key="8">
    <source>
        <dbReference type="ARBA" id="ARBA00023136"/>
    </source>
</evidence>
<dbReference type="RefSeq" id="XP_049263115.1">
    <property type="nucleotide sequence ID" value="XM_049407435.1"/>
</dbReference>
<comment type="function">
    <text evidence="9">Required for the maintenance of the structure of the mitochondrial inner membrane. Involved in mitochondrial morphology. Causes growth arrest when highly overexpressed.</text>
</comment>
<comment type="subcellular location">
    <subcellularLocation>
        <location evidence="10">Mitochondrion inner membrane</location>
        <topology evidence="10">Multi-pass membrane protein</topology>
    </subcellularLocation>
</comment>
<dbReference type="EMBL" id="JAGSYN010000159">
    <property type="protein sequence ID" value="KAG7662882.1"/>
    <property type="molecule type" value="Genomic_DNA"/>
</dbReference>
<accession>A0A8J5UM34</accession>
<evidence type="ECO:0000256" key="12">
    <source>
        <dbReference type="SAM" id="MobiDB-lite"/>
    </source>
</evidence>
<feature type="compositionally biased region" description="Basic and acidic residues" evidence="12">
    <location>
        <begin position="63"/>
        <end position="87"/>
    </location>
</feature>
<keyword evidence="4 10" id="KW-0809">Transit peptide</keyword>
<dbReference type="GeneID" id="73470366"/>
<evidence type="ECO:0000313" key="13">
    <source>
        <dbReference type="EMBL" id="KAG7662882.1"/>
    </source>
</evidence>
<evidence type="ECO:0000256" key="6">
    <source>
        <dbReference type="ARBA" id="ARBA00023054"/>
    </source>
</evidence>
<feature type="compositionally biased region" description="Basic and acidic residues" evidence="12">
    <location>
        <begin position="121"/>
        <end position="139"/>
    </location>
</feature>
<evidence type="ECO:0000256" key="5">
    <source>
        <dbReference type="ARBA" id="ARBA00022989"/>
    </source>
</evidence>
<dbReference type="GO" id="GO:0007007">
    <property type="term" value="P:inner mitochondrial membrane organization"/>
    <property type="evidence" value="ECO:0007669"/>
    <property type="project" value="TreeGrafter"/>
</dbReference>
<protein>
    <recommendedName>
        <fullName evidence="10">Sensitive to high expression protein 9, mitochondrial</fullName>
    </recommendedName>
</protein>
<keyword evidence="7 10" id="KW-0496">Mitochondrion</keyword>